<dbReference type="VEuPathDB" id="FungiDB:TSTA_024040"/>
<proteinExistence type="predicted"/>
<evidence type="ECO:0000256" key="12">
    <source>
        <dbReference type="ARBA" id="ARBA00022786"/>
    </source>
</evidence>
<dbReference type="EC" id="2.3.2.27" evidence="6"/>
<dbReference type="AlphaFoldDB" id="B8M671"/>
<dbReference type="eggNOG" id="KOG1729">
    <property type="taxonomic scope" value="Eukaryota"/>
</dbReference>
<dbReference type="InterPro" id="IPR011011">
    <property type="entry name" value="Znf_FYVE_PHD"/>
</dbReference>
<feature type="region of interest" description="Disordered" evidence="18">
    <location>
        <begin position="153"/>
        <end position="316"/>
    </location>
</feature>
<dbReference type="Pfam" id="PF13639">
    <property type="entry name" value="zf-RING_2"/>
    <property type="match status" value="1"/>
</dbReference>
<dbReference type="GO" id="GO:0070936">
    <property type="term" value="P:protein K48-linked ubiquitination"/>
    <property type="evidence" value="ECO:0007669"/>
    <property type="project" value="TreeGrafter"/>
</dbReference>
<dbReference type="InterPro" id="IPR051878">
    <property type="entry name" value="ZNRF_ubiq-protein_ligase"/>
</dbReference>
<keyword evidence="15" id="KW-0458">Lysosome</keyword>
<comment type="pathway">
    <text evidence="5">Protein modification; protein ubiquitination.</text>
</comment>
<evidence type="ECO:0000256" key="17">
    <source>
        <dbReference type="PROSITE-ProRule" id="PRU00175"/>
    </source>
</evidence>
<keyword evidence="9" id="KW-0479">Metal-binding</keyword>
<evidence type="ECO:0000256" key="7">
    <source>
        <dbReference type="ARBA" id="ARBA00022679"/>
    </source>
</evidence>
<feature type="compositionally biased region" description="Low complexity" evidence="18">
    <location>
        <begin position="153"/>
        <end position="162"/>
    </location>
</feature>
<evidence type="ECO:0000259" key="19">
    <source>
        <dbReference type="PROSITE" id="PS50089"/>
    </source>
</evidence>
<evidence type="ECO:0000256" key="11">
    <source>
        <dbReference type="ARBA" id="ARBA00022771"/>
    </source>
</evidence>
<keyword evidence="11 17" id="KW-0863">Zinc-finger</keyword>
<keyword evidence="7" id="KW-0808">Transferase</keyword>
<evidence type="ECO:0000256" key="15">
    <source>
        <dbReference type="ARBA" id="ARBA00023228"/>
    </source>
</evidence>
<protein>
    <recommendedName>
        <fullName evidence="6">RING-type E3 ubiquitin transferase</fullName>
        <ecNumber evidence="6">2.3.2.27</ecNumber>
    </recommendedName>
</protein>
<dbReference type="STRING" id="441959.B8M671"/>
<evidence type="ECO:0000256" key="9">
    <source>
        <dbReference type="ARBA" id="ARBA00022723"/>
    </source>
</evidence>
<comment type="subcellular location">
    <subcellularLocation>
        <location evidence="3">Endosome</location>
    </subcellularLocation>
    <subcellularLocation>
        <location evidence="4">Lysosome</location>
    </subcellularLocation>
    <subcellularLocation>
        <location evidence="2">Membrane</location>
        <topology evidence="2">Peripheral membrane protein</topology>
    </subcellularLocation>
</comment>
<dbReference type="PANTHER" id="PTHR46661">
    <property type="entry name" value="E3 UBIQUITIN-PROTEIN LIGASE ZNRF1-LIKE PROTEIN"/>
    <property type="match status" value="1"/>
</dbReference>
<evidence type="ECO:0000256" key="3">
    <source>
        <dbReference type="ARBA" id="ARBA00004177"/>
    </source>
</evidence>
<dbReference type="Gene3D" id="3.30.40.10">
    <property type="entry name" value="Zinc/RING finger domain, C3HC4 (zinc finger)"/>
    <property type="match status" value="2"/>
</dbReference>
<keyword evidence="16" id="KW-0449">Lipoprotein</keyword>
<dbReference type="HOGENOM" id="CLU_022550_2_0_1"/>
<dbReference type="GeneID" id="8109586"/>
<dbReference type="PROSITE" id="PS50089">
    <property type="entry name" value="ZF_RING_2"/>
    <property type="match status" value="1"/>
</dbReference>
<feature type="compositionally biased region" description="Low complexity" evidence="18">
    <location>
        <begin position="527"/>
        <end position="538"/>
    </location>
</feature>
<dbReference type="GO" id="GO:0061630">
    <property type="term" value="F:ubiquitin protein ligase activity"/>
    <property type="evidence" value="ECO:0007669"/>
    <property type="project" value="UniProtKB-EC"/>
</dbReference>
<dbReference type="Proteomes" id="UP000001745">
    <property type="component" value="Unassembled WGS sequence"/>
</dbReference>
<evidence type="ECO:0000256" key="4">
    <source>
        <dbReference type="ARBA" id="ARBA00004371"/>
    </source>
</evidence>
<evidence type="ECO:0000256" key="18">
    <source>
        <dbReference type="SAM" id="MobiDB-lite"/>
    </source>
</evidence>
<keyword evidence="14" id="KW-0472">Membrane</keyword>
<evidence type="ECO:0000256" key="13">
    <source>
        <dbReference type="ARBA" id="ARBA00022833"/>
    </source>
</evidence>
<dbReference type="SMART" id="SM00064">
    <property type="entry name" value="FYVE"/>
    <property type="match status" value="1"/>
</dbReference>
<feature type="compositionally biased region" description="Low complexity" evidence="18">
    <location>
        <begin position="171"/>
        <end position="189"/>
    </location>
</feature>
<dbReference type="GO" id="GO:0043161">
    <property type="term" value="P:proteasome-mediated ubiquitin-dependent protein catabolic process"/>
    <property type="evidence" value="ECO:0007669"/>
    <property type="project" value="TreeGrafter"/>
</dbReference>
<dbReference type="SUPFAM" id="SSF57850">
    <property type="entry name" value="RING/U-box"/>
    <property type="match status" value="1"/>
</dbReference>
<dbReference type="PANTHER" id="PTHR46661:SF4">
    <property type="entry name" value="RING-TYPE DOMAIN-CONTAINING PROTEIN"/>
    <property type="match status" value="1"/>
</dbReference>
<dbReference type="OMA" id="HPNENDH"/>
<evidence type="ECO:0000256" key="6">
    <source>
        <dbReference type="ARBA" id="ARBA00012483"/>
    </source>
</evidence>
<evidence type="ECO:0000256" key="5">
    <source>
        <dbReference type="ARBA" id="ARBA00004906"/>
    </source>
</evidence>
<dbReference type="SMART" id="SM00184">
    <property type="entry name" value="RING"/>
    <property type="match status" value="1"/>
</dbReference>
<feature type="compositionally biased region" description="Polar residues" evidence="18">
    <location>
        <begin position="240"/>
        <end position="257"/>
    </location>
</feature>
<evidence type="ECO:0000256" key="14">
    <source>
        <dbReference type="ARBA" id="ARBA00023136"/>
    </source>
</evidence>
<dbReference type="Pfam" id="PF01363">
    <property type="entry name" value="FYVE"/>
    <property type="match status" value="1"/>
</dbReference>
<feature type="domain" description="RING-type" evidence="19">
    <location>
        <begin position="673"/>
        <end position="714"/>
    </location>
</feature>
<evidence type="ECO:0000256" key="2">
    <source>
        <dbReference type="ARBA" id="ARBA00004170"/>
    </source>
</evidence>
<evidence type="ECO:0000313" key="22">
    <source>
        <dbReference type="Proteomes" id="UP000001745"/>
    </source>
</evidence>
<sequence length="716" mass="79589">MLWCKAAGGEIYLDLGPLKYTIDYHRILVENAAPRRFISLESREDNKGTIIISSQNRAKINSVGDEFLTIIIYFGISTNNLVHISLPAASDASLLNTSSRAYPDQYNIYLLATWGRQCIIALISAAGLHLPSLPFLSPLITSSILLTDSDSRFMSSRSSNNTPPSPLAPFPSYSAELAGSSSSSPVLSGDTRVIAPSSSSSPDNADTIYERSRAYSGSMDRKRRLTSTANDDATLHRRPSTLSGPSSLSYNRVQQQDRPLPMLPTGDGRNNYTSSDMPGSSRANAIDLTSPPPARDQTTAPLSRQHSRSLPTVHQRHQQNYMEYTLPRWQPDSEVTHCPICNTQFSFWYRKHHCRKCGRVYIVRPPEPAEYLTTGTSPRHRRDSSRTIFDLTTDDILDTTTVFPSRSRAEHYPANPALGGGEEVRLCNPCVPDPNPDPPVNYATVRAGFDSFPGQDWNATMPAFPISQRFHQVRRSLSGAQIFGSRGDTNREAQDNNNQRNQVLDDFLGRRTSSATPIEPSFGQRPSSSRYASSLSLSHPVQQSSARLQSHSFLSHRPRAETESRNTPSDLSGTRPRRVQSMAEPDRFRASRPPHRAQIDERDICPICSTQLPPRGSDGNENEREAHIRDCIARSSGSSPGAGSPQPQHLLRMLSFTATEKDCLSEDGTPQECSICMEEYEVGDKLARLECLCKFHKSCIVGWFERKKECPVHKFS</sequence>
<dbReference type="RefSeq" id="XP_002479505.1">
    <property type="nucleotide sequence ID" value="XM_002479460.1"/>
</dbReference>
<comment type="catalytic activity">
    <reaction evidence="1">
        <text>S-ubiquitinyl-[E2 ubiquitin-conjugating enzyme]-L-cysteine + [acceptor protein]-L-lysine = [E2 ubiquitin-conjugating enzyme]-L-cysteine + N(6)-ubiquitinyl-[acceptor protein]-L-lysine.</text>
        <dbReference type="EC" id="2.3.2.27"/>
    </reaction>
</comment>
<keyword evidence="12" id="KW-0833">Ubl conjugation pathway</keyword>
<keyword evidence="8" id="KW-0519">Myristate</keyword>
<dbReference type="InterPro" id="IPR000306">
    <property type="entry name" value="Znf_FYVE"/>
</dbReference>
<dbReference type="GO" id="GO:0005768">
    <property type="term" value="C:endosome"/>
    <property type="evidence" value="ECO:0007669"/>
    <property type="project" value="UniProtKB-SubCell"/>
</dbReference>
<evidence type="ECO:0000256" key="10">
    <source>
        <dbReference type="ARBA" id="ARBA00022753"/>
    </source>
</evidence>
<evidence type="ECO:0000256" key="16">
    <source>
        <dbReference type="ARBA" id="ARBA00023288"/>
    </source>
</evidence>
<dbReference type="InParanoid" id="B8M671"/>
<feature type="compositionally biased region" description="Polar residues" evidence="18">
    <location>
        <begin position="539"/>
        <end position="553"/>
    </location>
</feature>
<dbReference type="InterPro" id="IPR001841">
    <property type="entry name" value="Znf_RING"/>
</dbReference>
<name>B8M671_TALSN</name>
<dbReference type="SUPFAM" id="SSF57903">
    <property type="entry name" value="FYVE/PHD zinc finger"/>
    <property type="match status" value="1"/>
</dbReference>
<evidence type="ECO:0000259" key="20">
    <source>
        <dbReference type="PROSITE" id="PS50178"/>
    </source>
</evidence>
<gene>
    <name evidence="21" type="ORF">TSTA_024040</name>
</gene>
<feature type="compositionally biased region" description="Polar residues" evidence="18">
    <location>
        <begin position="268"/>
        <end position="283"/>
    </location>
</feature>
<dbReference type="PROSITE" id="PS50178">
    <property type="entry name" value="ZF_FYVE"/>
    <property type="match status" value="1"/>
</dbReference>
<feature type="domain" description="FYVE-type" evidence="20">
    <location>
        <begin position="332"/>
        <end position="435"/>
    </location>
</feature>
<dbReference type="InterPro" id="IPR017455">
    <property type="entry name" value="Znf_FYVE-rel"/>
</dbReference>
<dbReference type="PhylomeDB" id="B8M671"/>
<feature type="region of interest" description="Disordered" evidence="18">
    <location>
        <begin position="483"/>
        <end position="596"/>
    </location>
</feature>
<feature type="compositionally biased region" description="Polar residues" evidence="18">
    <location>
        <begin position="296"/>
        <end position="316"/>
    </location>
</feature>
<organism evidence="21 22">
    <name type="scientific">Talaromyces stipitatus (strain ATCC 10500 / CBS 375.48 / QM 6759 / NRRL 1006)</name>
    <name type="common">Penicillium stipitatum</name>
    <dbReference type="NCBI Taxonomy" id="441959"/>
    <lineage>
        <taxon>Eukaryota</taxon>
        <taxon>Fungi</taxon>
        <taxon>Dikarya</taxon>
        <taxon>Ascomycota</taxon>
        <taxon>Pezizomycotina</taxon>
        <taxon>Eurotiomycetes</taxon>
        <taxon>Eurotiomycetidae</taxon>
        <taxon>Eurotiales</taxon>
        <taxon>Trichocomaceae</taxon>
        <taxon>Talaromyces</taxon>
        <taxon>Talaromyces sect. Talaromyces</taxon>
    </lineage>
</organism>
<accession>B8M671</accession>
<keyword evidence="10" id="KW-0967">Endosome</keyword>
<dbReference type="CDD" id="cd16489">
    <property type="entry name" value="mRING-CH-C4HC2H_ZNRF"/>
    <property type="match status" value="1"/>
</dbReference>
<dbReference type="GO" id="GO:0008270">
    <property type="term" value="F:zinc ion binding"/>
    <property type="evidence" value="ECO:0007669"/>
    <property type="project" value="UniProtKB-KW"/>
</dbReference>
<dbReference type="OrthoDB" id="660555at2759"/>
<evidence type="ECO:0000256" key="8">
    <source>
        <dbReference type="ARBA" id="ARBA00022707"/>
    </source>
</evidence>
<reference evidence="22" key="1">
    <citation type="journal article" date="2015" name="Genome Announc.">
        <title>Genome sequence of the AIDS-associated pathogen Penicillium marneffei (ATCC18224) and its near taxonomic relative Talaromyces stipitatus (ATCC10500).</title>
        <authorList>
            <person name="Nierman W.C."/>
            <person name="Fedorova-Abrams N.D."/>
            <person name="Andrianopoulos A."/>
        </authorList>
    </citation>
    <scope>NUCLEOTIDE SEQUENCE [LARGE SCALE GENOMIC DNA]</scope>
    <source>
        <strain evidence="22">ATCC 10500 / CBS 375.48 / QM 6759 / NRRL 1006</strain>
    </source>
</reference>
<evidence type="ECO:0000313" key="21">
    <source>
        <dbReference type="EMBL" id="EED19071.1"/>
    </source>
</evidence>
<keyword evidence="22" id="KW-1185">Reference proteome</keyword>
<dbReference type="InterPro" id="IPR013083">
    <property type="entry name" value="Znf_RING/FYVE/PHD"/>
</dbReference>
<dbReference type="EMBL" id="EQ962654">
    <property type="protein sequence ID" value="EED19071.1"/>
    <property type="molecule type" value="Genomic_DNA"/>
</dbReference>
<dbReference type="GO" id="GO:0016020">
    <property type="term" value="C:membrane"/>
    <property type="evidence" value="ECO:0007669"/>
    <property type="project" value="UniProtKB-SubCell"/>
</dbReference>
<keyword evidence="13" id="KW-0862">Zinc</keyword>
<evidence type="ECO:0000256" key="1">
    <source>
        <dbReference type="ARBA" id="ARBA00000900"/>
    </source>
</evidence>